<dbReference type="EMBL" id="JAVTXN010000057">
    <property type="protein sequence ID" value="MDT9610270.1"/>
    <property type="molecule type" value="Genomic_DNA"/>
</dbReference>
<feature type="transmembrane region" description="Helical" evidence="6">
    <location>
        <begin position="81"/>
        <end position="101"/>
    </location>
</feature>
<proteinExistence type="inferred from homology"/>
<comment type="similarity">
    <text evidence="2">Belongs to the SLC13A/DASS transporter (TC 2.A.47) family. DIT1 subfamily.</text>
</comment>
<evidence type="ECO:0000313" key="9">
    <source>
        <dbReference type="EMBL" id="PJZ17242.1"/>
    </source>
</evidence>
<evidence type="ECO:0000256" key="3">
    <source>
        <dbReference type="ARBA" id="ARBA00022692"/>
    </source>
</evidence>
<dbReference type="InterPro" id="IPR001898">
    <property type="entry name" value="SLC13A/DASS"/>
</dbReference>
<evidence type="ECO:0000313" key="11">
    <source>
        <dbReference type="Proteomes" id="UP000231914"/>
    </source>
</evidence>
<keyword evidence="4 6" id="KW-1133">Transmembrane helix</keyword>
<dbReference type="InterPro" id="IPR030676">
    <property type="entry name" value="CitT-rel"/>
</dbReference>
<keyword evidence="5 6" id="KW-0472">Membrane</keyword>
<name>A0A226UWH2_9LACO</name>
<dbReference type="EMBL" id="WWFF01000003">
    <property type="protein sequence ID" value="MYN53220.1"/>
    <property type="molecule type" value="Genomic_DNA"/>
</dbReference>
<dbReference type="EMBL" id="CP047415">
    <property type="protein sequence ID" value="QLL73575.1"/>
    <property type="molecule type" value="Genomic_DNA"/>
</dbReference>
<evidence type="ECO:0000256" key="1">
    <source>
        <dbReference type="ARBA" id="ARBA00004141"/>
    </source>
</evidence>
<gene>
    <name evidence="9" type="ORF">BHU41_05890</name>
    <name evidence="8" type="ORF">GTK63_02575</name>
    <name evidence="10" type="ORF">GTO85_03930</name>
    <name evidence="7" type="ORF">RON39_09125</name>
</gene>
<feature type="transmembrane region" description="Helical" evidence="6">
    <location>
        <begin position="359"/>
        <end position="378"/>
    </location>
</feature>
<reference evidence="7" key="4">
    <citation type="submission" date="2023-08" db="EMBL/GenBank/DDBJ databases">
        <title>Lactobacillus from the Female Urinary Tract.</title>
        <authorList>
            <person name="Stegman N."/>
            <person name="Jackson B."/>
            <person name="Steiling M."/>
            <person name="Sedano C."/>
            <person name="Wolfe A."/>
            <person name="Putonti C."/>
        </authorList>
    </citation>
    <scope>NUCLEOTIDE SEQUENCE</scope>
    <source>
        <strain evidence="7">UMB5661</strain>
    </source>
</reference>
<organism evidence="9 11">
    <name type="scientific">Lactobacillus crispatus</name>
    <dbReference type="NCBI Taxonomy" id="47770"/>
    <lineage>
        <taxon>Bacteria</taxon>
        <taxon>Bacillati</taxon>
        <taxon>Bacillota</taxon>
        <taxon>Bacilli</taxon>
        <taxon>Lactobacillales</taxon>
        <taxon>Lactobacillaceae</taxon>
        <taxon>Lactobacillus</taxon>
    </lineage>
</organism>
<evidence type="ECO:0000256" key="2">
    <source>
        <dbReference type="ARBA" id="ARBA00007349"/>
    </source>
</evidence>
<feature type="transmembrane region" description="Helical" evidence="6">
    <location>
        <begin position="324"/>
        <end position="347"/>
    </location>
</feature>
<evidence type="ECO:0000256" key="5">
    <source>
        <dbReference type="ARBA" id="ARBA00023136"/>
    </source>
</evidence>
<accession>A0A226UWH2</accession>
<feature type="transmembrane region" description="Helical" evidence="6">
    <location>
        <begin position="58"/>
        <end position="75"/>
    </location>
</feature>
<reference evidence="10 13" key="2">
    <citation type="submission" date="2020-01" db="EMBL/GenBank/DDBJ databases">
        <title>Complete and circular genome sequences of six lactobacillus isolates from horses.</title>
        <authorList>
            <person name="Hassan H.M."/>
        </authorList>
    </citation>
    <scope>NUCLEOTIDE SEQUENCE [LARGE SCALE GENOMIC DNA]</scope>
    <source>
        <strain evidence="10 13">1D</strain>
    </source>
</reference>
<dbReference type="PIRSF" id="PIRSF002457">
    <property type="entry name" value="DASS"/>
    <property type="match status" value="1"/>
</dbReference>
<dbReference type="Pfam" id="PF00939">
    <property type="entry name" value="Na_sulph_symp"/>
    <property type="match status" value="1"/>
</dbReference>
<feature type="transmembrane region" description="Helical" evidence="6">
    <location>
        <begin position="442"/>
        <end position="464"/>
    </location>
</feature>
<feature type="transmembrane region" description="Helical" evidence="6">
    <location>
        <begin position="7"/>
        <end position="23"/>
    </location>
</feature>
<evidence type="ECO:0000313" key="10">
    <source>
        <dbReference type="EMBL" id="QLL73575.1"/>
    </source>
</evidence>
<comment type="subcellular location">
    <subcellularLocation>
        <location evidence="1">Membrane</location>
        <topology evidence="1">Multi-pass membrane protein</topology>
    </subcellularLocation>
</comment>
<dbReference type="PANTHER" id="PTHR42826">
    <property type="entry name" value="DICARBOXYLATE TRANSPORTER 2.1, CHLOROPLASTIC"/>
    <property type="match status" value="1"/>
</dbReference>
<feature type="transmembrane region" description="Helical" evidence="6">
    <location>
        <begin position="271"/>
        <end position="289"/>
    </location>
</feature>
<feature type="transmembrane region" description="Helical" evidence="6">
    <location>
        <begin position="35"/>
        <end position="51"/>
    </location>
</feature>
<dbReference type="GO" id="GO:0016020">
    <property type="term" value="C:membrane"/>
    <property type="evidence" value="ECO:0007669"/>
    <property type="project" value="UniProtKB-SubCell"/>
</dbReference>
<feature type="transmembrane region" description="Helical" evidence="6">
    <location>
        <begin position="187"/>
        <end position="206"/>
    </location>
</feature>
<dbReference type="Proteomes" id="UP000231914">
    <property type="component" value="Unassembled WGS sequence"/>
</dbReference>
<dbReference type="Proteomes" id="UP000510660">
    <property type="component" value="Chromosome"/>
</dbReference>
<dbReference type="Proteomes" id="UP000460132">
    <property type="component" value="Unassembled WGS sequence"/>
</dbReference>
<feature type="transmembrane region" description="Helical" evidence="6">
    <location>
        <begin position="218"/>
        <end position="238"/>
    </location>
</feature>
<protein>
    <submittedName>
        <fullName evidence="9">Anion permease</fullName>
    </submittedName>
    <submittedName>
        <fullName evidence="7">DASS family sodium-coupled anion symporter</fullName>
    </submittedName>
</protein>
<dbReference type="GO" id="GO:0022857">
    <property type="term" value="F:transmembrane transporter activity"/>
    <property type="evidence" value="ECO:0007669"/>
    <property type="project" value="InterPro"/>
</dbReference>
<evidence type="ECO:0000313" key="13">
    <source>
        <dbReference type="Proteomes" id="UP000510660"/>
    </source>
</evidence>
<dbReference type="Proteomes" id="UP001253287">
    <property type="component" value="Unassembled WGS sequence"/>
</dbReference>
<reference evidence="8 12" key="3">
    <citation type="submission" date="2020-01" db="EMBL/GenBank/DDBJ databases">
        <title>Vaginal microbiome of pregnant Indian women: Insights into the genome of dominants Lactobacillus species.</title>
        <authorList>
            <person name="Das B."/>
            <person name="Mehta O."/>
            <person name="Ghosh T.S."/>
            <person name="Kothidar A."/>
            <person name="Gowtham M.R."/>
            <person name="Mitra R."/>
            <person name="Kshetrapal P."/>
            <person name="Wadhwa N."/>
            <person name="Thiruvengadam R."/>
            <person name="Nair G.B."/>
            <person name="Bhatnagar S."/>
            <person name="Pore S."/>
        </authorList>
    </citation>
    <scope>NUCLEOTIDE SEQUENCE [LARGE SCALE GENOMIC DNA]</scope>
    <source>
        <strain evidence="8 12">Indica2</strain>
    </source>
</reference>
<dbReference type="RefSeq" id="WP_005723335.1">
    <property type="nucleotide sequence ID" value="NZ_CP047415.1"/>
</dbReference>
<feature type="transmembrane region" description="Helical" evidence="6">
    <location>
        <begin position="122"/>
        <end position="141"/>
    </location>
</feature>
<dbReference type="NCBIfam" id="TIGR00785">
    <property type="entry name" value="dass"/>
    <property type="match status" value="1"/>
</dbReference>
<reference evidence="9 11" key="1">
    <citation type="submission" date="2016-10" db="EMBL/GenBank/DDBJ databases">
        <title>WGS of isloates from the oral cavity of healthy individuals.</title>
        <authorList>
            <person name="Sharma S."/>
            <person name="Pal V.K."/>
            <person name="Patil P.B."/>
            <person name="Korpole S."/>
            <person name="Grover V."/>
        </authorList>
    </citation>
    <scope>NUCLEOTIDE SEQUENCE [LARGE SCALE GENOMIC DNA]</scope>
    <source>
        <strain evidence="9 11">DISK12</strain>
    </source>
</reference>
<feature type="transmembrane region" description="Helical" evidence="6">
    <location>
        <begin position="384"/>
        <end position="401"/>
    </location>
</feature>
<evidence type="ECO:0000313" key="12">
    <source>
        <dbReference type="Proteomes" id="UP000460132"/>
    </source>
</evidence>
<keyword evidence="3 6" id="KW-0812">Transmembrane</keyword>
<feature type="transmembrane region" description="Helical" evidence="6">
    <location>
        <begin position="296"/>
        <end position="312"/>
    </location>
</feature>
<evidence type="ECO:0000256" key="6">
    <source>
        <dbReference type="SAM" id="Phobius"/>
    </source>
</evidence>
<dbReference type="AlphaFoldDB" id="A0A226UWH2"/>
<dbReference type="EMBL" id="MKXG01000023">
    <property type="protein sequence ID" value="PJZ17242.1"/>
    <property type="molecule type" value="Genomic_DNA"/>
</dbReference>
<evidence type="ECO:0000313" key="7">
    <source>
        <dbReference type="EMBL" id="MDT9610270.1"/>
    </source>
</evidence>
<sequence length="471" mass="51461">MLDKFQWKKWILPLVIGIVLWLVTPFKPTDISVPAWHLFAIFVATIAACITKPLPMMATTLIAVVIATLTGIFNMKEVAAGFGNSTSWMVAMCMFLAAGFIKSGLGKRIAYIFVRTFGKSTLGLAYALSFVETVLAIGIPSNNARVNGIMYPIIDGLSREMGSDPEKGTQRKLGSFLVFNEYEINNVTSGMFLTGLAGNMVALGLAKTQGIEISWMEWFLAAIVPGLISLLVVPFLLYKVYPPEVKETPNAHAWADKKLTELGKMTAAEKIMSVVFVVAILLWLVGPHIGIDATETSFIAVALLLITGVINTKDILNESFAWNILTWLSVIMLMSQKLMTLGFFPWFSKTLGAGLKGMNWVLVLVVLWLVYFYLHYLFPSVSTQISALYAGFLSIALGAGVPKIMAALMLAMCGTVYLSTSTYSAGPAAMVSSTGYISNKDFWKLSAIIGVVFNIIWLGGGLLWTKVIGYW</sequence>
<evidence type="ECO:0000313" key="8">
    <source>
        <dbReference type="EMBL" id="MYN53220.1"/>
    </source>
</evidence>
<evidence type="ECO:0000256" key="4">
    <source>
        <dbReference type="ARBA" id="ARBA00022989"/>
    </source>
</evidence>